<gene>
    <name evidence="4" type="ORF">ACFPCV_19030</name>
</gene>
<dbReference type="EMBL" id="JBHSIS010000008">
    <property type="protein sequence ID" value="MFC4855609.1"/>
    <property type="molecule type" value="Genomic_DNA"/>
</dbReference>
<dbReference type="InterPro" id="IPR000182">
    <property type="entry name" value="GNAT_dom"/>
</dbReference>
<feature type="domain" description="N-acetyltransferase" evidence="3">
    <location>
        <begin position="4"/>
        <end position="163"/>
    </location>
</feature>
<dbReference type="Pfam" id="PF00583">
    <property type="entry name" value="Acetyltransf_1"/>
    <property type="match status" value="1"/>
</dbReference>
<name>A0ABV9S763_9PSEU</name>
<protein>
    <submittedName>
        <fullName evidence="4">GNAT family N-acetyltransferase</fullName>
        <ecNumber evidence="4">2.3.-.-</ecNumber>
    </submittedName>
</protein>
<dbReference type="InterPro" id="IPR016181">
    <property type="entry name" value="Acyl_CoA_acyltransferase"/>
</dbReference>
<dbReference type="InterPro" id="IPR050680">
    <property type="entry name" value="YpeA/RimI_acetyltransf"/>
</dbReference>
<evidence type="ECO:0000313" key="5">
    <source>
        <dbReference type="Proteomes" id="UP001595859"/>
    </source>
</evidence>
<reference evidence="5" key="1">
    <citation type="journal article" date="2019" name="Int. J. Syst. Evol. Microbiol.">
        <title>The Global Catalogue of Microorganisms (GCM) 10K type strain sequencing project: providing services to taxonomists for standard genome sequencing and annotation.</title>
        <authorList>
            <consortium name="The Broad Institute Genomics Platform"/>
            <consortium name="The Broad Institute Genome Sequencing Center for Infectious Disease"/>
            <person name="Wu L."/>
            <person name="Ma J."/>
        </authorList>
    </citation>
    <scope>NUCLEOTIDE SEQUENCE [LARGE SCALE GENOMIC DNA]</scope>
    <source>
        <strain evidence="5">ZS-22-S1</strain>
    </source>
</reference>
<sequence>MGDLHIRRARPADLETLVQELGQRRFFEDRFSRQSRKLGMLLTAWRAGVPIGVLYLWLEDAEEKELRDHLPGTPILNHLEIHPDHRGGGVGSTLIDEAERRLRKLLLGQVALAVEDSNERAARLYKRLGYEEWPHSPIRCYSLTDGDGVRQVEICQIMVKALLREM</sequence>
<evidence type="ECO:0000256" key="2">
    <source>
        <dbReference type="ARBA" id="ARBA00023315"/>
    </source>
</evidence>
<proteinExistence type="predicted"/>
<dbReference type="PROSITE" id="PS51186">
    <property type="entry name" value="GNAT"/>
    <property type="match status" value="1"/>
</dbReference>
<evidence type="ECO:0000313" key="4">
    <source>
        <dbReference type="EMBL" id="MFC4855609.1"/>
    </source>
</evidence>
<accession>A0ABV9S763</accession>
<keyword evidence="2 4" id="KW-0012">Acyltransferase</keyword>
<dbReference type="RefSeq" id="WP_378057571.1">
    <property type="nucleotide sequence ID" value="NZ_JBHSIS010000008.1"/>
</dbReference>
<comment type="caution">
    <text evidence="4">The sequence shown here is derived from an EMBL/GenBank/DDBJ whole genome shotgun (WGS) entry which is preliminary data.</text>
</comment>
<dbReference type="EC" id="2.3.-.-" evidence="4"/>
<keyword evidence="5" id="KW-1185">Reference proteome</keyword>
<dbReference type="SUPFAM" id="SSF55729">
    <property type="entry name" value="Acyl-CoA N-acyltransferases (Nat)"/>
    <property type="match status" value="1"/>
</dbReference>
<keyword evidence="1 4" id="KW-0808">Transferase</keyword>
<dbReference type="CDD" id="cd04301">
    <property type="entry name" value="NAT_SF"/>
    <property type="match status" value="1"/>
</dbReference>
<dbReference type="GO" id="GO:0016746">
    <property type="term" value="F:acyltransferase activity"/>
    <property type="evidence" value="ECO:0007669"/>
    <property type="project" value="UniProtKB-KW"/>
</dbReference>
<organism evidence="4 5">
    <name type="scientific">Actinophytocola glycyrrhizae</name>
    <dbReference type="NCBI Taxonomy" id="2044873"/>
    <lineage>
        <taxon>Bacteria</taxon>
        <taxon>Bacillati</taxon>
        <taxon>Actinomycetota</taxon>
        <taxon>Actinomycetes</taxon>
        <taxon>Pseudonocardiales</taxon>
        <taxon>Pseudonocardiaceae</taxon>
    </lineage>
</organism>
<evidence type="ECO:0000256" key="1">
    <source>
        <dbReference type="ARBA" id="ARBA00022679"/>
    </source>
</evidence>
<dbReference type="Proteomes" id="UP001595859">
    <property type="component" value="Unassembled WGS sequence"/>
</dbReference>
<dbReference type="Gene3D" id="3.40.630.30">
    <property type="match status" value="1"/>
</dbReference>
<evidence type="ECO:0000259" key="3">
    <source>
        <dbReference type="PROSITE" id="PS51186"/>
    </source>
</evidence>
<dbReference type="PANTHER" id="PTHR43420">
    <property type="entry name" value="ACETYLTRANSFERASE"/>
    <property type="match status" value="1"/>
</dbReference>